<feature type="region of interest" description="Disordered" evidence="5">
    <location>
        <begin position="471"/>
        <end position="504"/>
    </location>
</feature>
<evidence type="ECO:0000256" key="4">
    <source>
        <dbReference type="ARBA" id="ARBA00023002"/>
    </source>
</evidence>
<accession>A0A3S3ACB7</accession>
<reference evidence="6 7" key="1">
    <citation type="submission" date="2018-11" db="EMBL/GenBank/DDBJ databases">
        <title>Rhodococcus spongicola sp. nov. and Rhodococcus xishaensis sp. nov. from marine sponges.</title>
        <authorList>
            <person name="Li L."/>
            <person name="Lin H.W."/>
        </authorList>
    </citation>
    <scope>NUCLEOTIDE SEQUENCE [LARGE SCALE GENOMIC DNA]</scope>
    <source>
        <strain evidence="6 7">LHW50502</strain>
    </source>
</reference>
<organism evidence="6 7">
    <name type="scientific">Rhodococcus spongiicola</name>
    <dbReference type="NCBI Taxonomy" id="2487352"/>
    <lineage>
        <taxon>Bacteria</taxon>
        <taxon>Bacillati</taxon>
        <taxon>Actinomycetota</taxon>
        <taxon>Actinomycetes</taxon>
        <taxon>Mycobacteriales</taxon>
        <taxon>Nocardiaceae</taxon>
        <taxon>Rhodococcus</taxon>
    </lineage>
</organism>
<dbReference type="Pfam" id="PF00743">
    <property type="entry name" value="FMO-like"/>
    <property type="match status" value="1"/>
</dbReference>
<name>A0A3S3ACB7_9NOCA</name>
<dbReference type="GO" id="GO:0004499">
    <property type="term" value="F:N,N-dimethylaniline monooxygenase activity"/>
    <property type="evidence" value="ECO:0007669"/>
    <property type="project" value="InterPro"/>
</dbReference>
<keyword evidence="2" id="KW-0285">Flavoprotein</keyword>
<dbReference type="SUPFAM" id="SSF51905">
    <property type="entry name" value="FAD/NAD(P)-binding domain"/>
    <property type="match status" value="1"/>
</dbReference>
<dbReference type="PANTHER" id="PTHR42877:SF4">
    <property type="entry name" value="FAD_NAD(P)-BINDING DOMAIN-CONTAINING PROTEIN-RELATED"/>
    <property type="match status" value="1"/>
</dbReference>
<keyword evidence="4" id="KW-0560">Oxidoreductase</keyword>
<evidence type="ECO:0000256" key="3">
    <source>
        <dbReference type="ARBA" id="ARBA00022827"/>
    </source>
</evidence>
<dbReference type="AlphaFoldDB" id="A0A3S3ACB7"/>
<proteinExistence type="inferred from homology"/>
<gene>
    <name evidence="6" type="ORF">EF834_06690</name>
</gene>
<dbReference type="InterPro" id="IPR051209">
    <property type="entry name" value="FAD-bind_Monooxygenase_sf"/>
</dbReference>
<comment type="similarity">
    <text evidence="1">Belongs to the FAD-binding monooxygenase family.</text>
</comment>
<dbReference type="RefSeq" id="WP_127946419.1">
    <property type="nucleotide sequence ID" value="NZ_RKLN01000002.1"/>
</dbReference>
<comment type="caution">
    <text evidence="6">The sequence shown here is derived from an EMBL/GenBank/DDBJ whole genome shotgun (WGS) entry which is preliminary data.</text>
</comment>
<keyword evidence="7" id="KW-1185">Reference proteome</keyword>
<evidence type="ECO:0000313" key="7">
    <source>
        <dbReference type="Proteomes" id="UP000284333"/>
    </source>
</evidence>
<dbReference type="InterPro" id="IPR036188">
    <property type="entry name" value="FAD/NAD-bd_sf"/>
</dbReference>
<protein>
    <submittedName>
        <fullName evidence="6">NAD(P)/FAD-dependent oxidoreductase</fullName>
    </submittedName>
</protein>
<evidence type="ECO:0000313" key="6">
    <source>
        <dbReference type="EMBL" id="RVW04704.1"/>
    </source>
</evidence>
<sequence length="504" mass="55920">MRQPSITIIGAGFGGITMALELRRAGFTDITILEQGDDVGGVWRDNTYPGAACDVPSPLYSISTNPNPDWSRRFSEQPDILAYLRDVAGRHDLLRLVRFGVTVTTAEFDERTNRWTVRTAHDEVIESDVLVTAVGQLSRPSLPSIPGRETFAGSAFHSAEWNHDVDLSGERVAVIGTGASAIQFVPEIAPEAGRLTLFQRSAPWILPKPDRVYSDWHHRVFRSVPATLRGERFLVWAIFEILTVALVDTRWRGALAGVLARKHLERQVSDPTLRAALTPDYEPGCKRMLLSDEYYPTLTRSNVDLVIDSIERIESDGVRTVDGTLHPADVIIYGTGFAATDFLAPMTVRGRGGTRLDDAWSDGAHAYLGITTAGFPNLFMLYGPNTNLGSGSIIHVLESQARHIAGLVRWLAERPGCAIEVDADIEQRFNDRIQRKLANSVWSLCGNWYRNASGKITNNWPGTVTAYRRRTRRPRRRDYRITARPTGPADTPLAPGAADSHRSR</sequence>
<dbReference type="GO" id="GO:0050661">
    <property type="term" value="F:NADP binding"/>
    <property type="evidence" value="ECO:0007669"/>
    <property type="project" value="InterPro"/>
</dbReference>
<dbReference type="GO" id="GO:0050660">
    <property type="term" value="F:flavin adenine dinucleotide binding"/>
    <property type="evidence" value="ECO:0007669"/>
    <property type="project" value="InterPro"/>
</dbReference>
<dbReference type="Gene3D" id="3.50.50.60">
    <property type="entry name" value="FAD/NAD(P)-binding domain"/>
    <property type="match status" value="2"/>
</dbReference>
<evidence type="ECO:0000256" key="5">
    <source>
        <dbReference type="SAM" id="MobiDB-lite"/>
    </source>
</evidence>
<evidence type="ECO:0000256" key="2">
    <source>
        <dbReference type="ARBA" id="ARBA00022630"/>
    </source>
</evidence>
<evidence type="ECO:0000256" key="1">
    <source>
        <dbReference type="ARBA" id="ARBA00010139"/>
    </source>
</evidence>
<dbReference type="EMBL" id="RKLN01000002">
    <property type="protein sequence ID" value="RVW04704.1"/>
    <property type="molecule type" value="Genomic_DNA"/>
</dbReference>
<dbReference type="InterPro" id="IPR020946">
    <property type="entry name" value="Flavin_mOase-like"/>
</dbReference>
<dbReference type="OrthoDB" id="5168853at2"/>
<dbReference type="PANTHER" id="PTHR42877">
    <property type="entry name" value="L-ORNITHINE N(5)-MONOOXYGENASE-RELATED"/>
    <property type="match status" value="1"/>
</dbReference>
<keyword evidence="3" id="KW-0274">FAD</keyword>
<dbReference type="Proteomes" id="UP000284333">
    <property type="component" value="Unassembled WGS sequence"/>
</dbReference>